<evidence type="ECO:0000313" key="3">
    <source>
        <dbReference type="EMBL" id="KAK9070807.1"/>
    </source>
</evidence>
<sequence length="199" mass="21895">MQATKRHAREAKSDVPRKPVKTSIQKDAKDVTFGEDDMCNVMDPHHDGLVITLYIANHYVKRILIDGGSSVNIIQLEALTKMGIPQDQIVAKSMVLVGFSGETKNTLGEVKLPSMGIEKISAWEGERLVWKGDHSGFFSVGACRRLLQSLGSQSTELIMTWNKLLMVPVVLPLTLATMNLPLFVFFHAIASSAYGKIGI</sequence>
<dbReference type="PANTHER" id="PTHR33240">
    <property type="entry name" value="OS08G0508500 PROTEIN"/>
    <property type="match status" value="1"/>
</dbReference>
<evidence type="ECO:0008006" key="5">
    <source>
        <dbReference type="Google" id="ProtNLM"/>
    </source>
</evidence>
<reference evidence="3 4" key="1">
    <citation type="submission" date="2024-04" db="EMBL/GenBank/DDBJ databases">
        <title>The reference genome of an endangered Asteraceae, Deinandra increscens subsp. villosa, native to the Central Coast of California.</title>
        <authorList>
            <person name="Guilliams M."/>
            <person name="Hasenstab-Lehman K."/>
            <person name="Meyer R."/>
            <person name="Mcevoy S."/>
        </authorList>
    </citation>
    <scope>NUCLEOTIDE SEQUENCE [LARGE SCALE GENOMIC DNA]</scope>
    <source>
        <tissue evidence="3">Leaf</tissue>
    </source>
</reference>
<feature type="region of interest" description="Disordered" evidence="1">
    <location>
        <begin position="1"/>
        <end position="27"/>
    </location>
</feature>
<dbReference type="AlphaFoldDB" id="A0AAP0DDH2"/>
<keyword evidence="2" id="KW-0472">Membrane</keyword>
<name>A0AAP0DDH2_9ASTR</name>
<proteinExistence type="predicted"/>
<organism evidence="3 4">
    <name type="scientific">Deinandra increscens subsp. villosa</name>
    <dbReference type="NCBI Taxonomy" id="3103831"/>
    <lineage>
        <taxon>Eukaryota</taxon>
        <taxon>Viridiplantae</taxon>
        <taxon>Streptophyta</taxon>
        <taxon>Embryophyta</taxon>
        <taxon>Tracheophyta</taxon>
        <taxon>Spermatophyta</taxon>
        <taxon>Magnoliopsida</taxon>
        <taxon>eudicotyledons</taxon>
        <taxon>Gunneridae</taxon>
        <taxon>Pentapetalae</taxon>
        <taxon>asterids</taxon>
        <taxon>campanulids</taxon>
        <taxon>Asterales</taxon>
        <taxon>Asteraceae</taxon>
        <taxon>Asteroideae</taxon>
        <taxon>Heliantheae alliance</taxon>
        <taxon>Madieae</taxon>
        <taxon>Madiinae</taxon>
        <taxon>Deinandra</taxon>
    </lineage>
</organism>
<comment type="caution">
    <text evidence="3">The sequence shown here is derived from an EMBL/GenBank/DDBJ whole genome shotgun (WGS) entry which is preliminary data.</text>
</comment>
<dbReference type="Proteomes" id="UP001408789">
    <property type="component" value="Unassembled WGS sequence"/>
</dbReference>
<keyword evidence="2" id="KW-1133">Transmembrane helix</keyword>
<evidence type="ECO:0000256" key="1">
    <source>
        <dbReference type="SAM" id="MobiDB-lite"/>
    </source>
</evidence>
<accession>A0AAP0DDH2</accession>
<protein>
    <recommendedName>
        <fullName evidence="5">Gag-pol polyprotein</fullName>
    </recommendedName>
</protein>
<dbReference type="PANTHER" id="PTHR33240:SF8">
    <property type="entry name" value="OS03G0439900 PROTEIN"/>
    <property type="match status" value="1"/>
</dbReference>
<keyword evidence="2" id="KW-0812">Transmembrane</keyword>
<keyword evidence="4" id="KW-1185">Reference proteome</keyword>
<feature type="transmembrane region" description="Helical" evidence="2">
    <location>
        <begin position="164"/>
        <end position="190"/>
    </location>
</feature>
<evidence type="ECO:0000256" key="2">
    <source>
        <dbReference type="SAM" id="Phobius"/>
    </source>
</evidence>
<dbReference type="CDD" id="cd00303">
    <property type="entry name" value="retropepsin_like"/>
    <property type="match status" value="1"/>
</dbReference>
<dbReference type="EMBL" id="JBCNJP010000012">
    <property type="protein sequence ID" value="KAK9070807.1"/>
    <property type="molecule type" value="Genomic_DNA"/>
</dbReference>
<gene>
    <name evidence="3" type="ORF">SSX86_011209</name>
</gene>
<evidence type="ECO:0000313" key="4">
    <source>
        <dbReference type="Proteomes" id="UP001408789"/>
    </source>
</evidence>